<organism evidence="2 3">
    <name type="scientific">Cuscuta europaea</name>
    <name type="common">European dodder</name>
    <dbReference type="NCBI Taxonomy" id="41803"/>
    <lineage>
        <taxon>Eukaryota</taxon>
        <taxon>Viridiplantae</taxon>
        <taxon>Streptophyta</taxon>
        <taxon>Embryophyta</taxon>
        <taxon>Tracheophyta</taxon>
        <taxon>Spermatophyta</taxon>
        <taxon>Magnoliopsida</taxon>
        <taxon>eudicotyledons</taxon>
        <taxon>Gunneridae</taxon>
        <taxon>Pentapetalae</taxon>
        <taxon>asterids</taxon>
        <taxon>lamiids</taxon>
        <taxon>Solanales</taxon>
        <taxon>Convolvulaceae</taxon>
        <taxon>Cuscuteae</taxon>
        <taxon>Cuscuta</taxon>
        <taxon>Cuscuta subgen. Cuscuta</taxon>
    </lineage>
</organism>
<feature type="compositionally biased region" description="Basic and acidic residues" evidence="1">
    <location>
        <begin position="1"/>
        <end position="17"/>
    </location>
</feature>
<sequence length="102" mass="11843">MENKNEKYAVKNKEKAKSQRQACLKSKPKLALTVPNPDIIRLIQTIHIHPALHQELPFHKFQLPKLYPHRNFCPEIQRNSALRLLLGRHGLKQPGRVLRLTG</sequence>
<dbReference type="Proteomes" id="UP001152484">
    <property type="component" value="Unassembled WGS sequence"/>
</dbReference>
<feature type="region of interest" description="Disordered" evidence="1">
    <location>
        <begin position="1"/>
        <end position="22"/>
    </location>
</feature>
<dbReference type="AlphaFoldDB" id="A0A9P1EI91"/>
<evidence type="ECO:0000313" key="2">
    <source>
        <dbReference type="EMBL" id="CAH9106039.1"/>
    </source>
</evidence>
<reference evidence="2" key="1">
    <citation type="submission" date="2022-07" db="EMBL/GenBank/DDBJ databases">
        <authorList>
            <person name="Macas J."/>
            <person name="Novak P."/>
            <person name="Neumann P."/>
        </authorList>
    </citation>
    <scope>NUCLEOTIDE SEQUENCE</scope>
</reference>
<evidence type="ECO:0000313" key="3">
    <source>
        <dbReference type="Proteomes" id="UP001152484"/>
    </source>
</evidence>
<keyword evidence="3" id="KW-1185">Reference proteome</keyword>
<evidence type="ECO:0000256" key="1">
    <source>
        <dbReference type="SAM" id="MobiDB-lite"/>
    </source>
</evidence>
<dbReference type="EMBL" id="CAMAPE010000048">
    <property type="protein sequence ID" value="CAH9106039.1"/>
    <property type="molecule type" value="Genomic_DNA"/>
</dbReference>
<protein>
    <submittedName>
        <fullName evidence="2">Uncharacterized protein</fullName>
    </submittedName>
</protein>
<gene>
    <name evidence="2" type="ORF">CEURO_LOCUS17164</name>
</gene>
<name>A0A9P1EI91_CUSEU</name>
<proteinExistence type="predicted"/>
<accession>A0A9P1EI91</accession>
<comment type="caution">
    <text evidence="2">The sequence shown here is derived from an EMBL/GenBank/DDBJ whole genome shotgun (WGS) entry which is preliminary data.</text>
</comment>